<evidence type="ECO:0000313" key="2">
    <source>
        <dbReference type="EMBL" id="EJW03120.1"/>
    </source>
</evidence>
<comment type="caution">
    <text evidence="2">The sequence shown here is derived from an EMBL/GenBank/DDBJ whole genome shotgun (WGS) entry which is preliminary data.</text>
</comment>
<dbReference type="VEuPathDB" id="MicrosporidiaDB:EDEG_02506"/>
<keyword evidence="3" id="KW-1185">Reference proteome</keyword>
<sequence>MCICCVFFISKRYSNFIYCFLSKNFIGRNYLLFYIYICKTMSYYGKNYTLFYICKYTKIFQYFNWYFCLKILVLEHVLFINLCFFAIFTILNNVTYTNIMLIFLVFTIQFFKRKNG</sequence>
<feature type="transmembrane region" description="Helical" evidence="1">
    <location>
        <begin position="65"/>
        <end position="88"/>
    </location>
</feature>
<accession>J9DKK8</accession>
<organism evidence="2 3">
    <name type="scientific">Edhazardia aedis (strain USNM 41457)</name>
    <name type="common">Microsporidian parasite</name>
    <dbReference type="NCBI Taxonomy" id="1003232"/>
    <lineage>
        <taxon>Eukaryota</taxon>
        <taxon>Fungi</taxon>
        <taxon>Fungi incertae sedis</taxon>
        <taxon>Microsporidia</taxon>
        <taxon>Edhazardia</taxon>
    </lineage>
</organism>
<keyword evidence="1" id="KW-0472">Membrane</keyword>
<keyword evidence="1" id="KW-0812">Transmembrane</keyword>
<keyword evidence="1" id="KW-1133">Transmembrane helix</keyword>
<proteinExistence type="predicted"/>
<gene>
    <name evidence="2" type="ORF">EDEG_02506</name>
</gene>
<dbReference type="EMBL" id="AFBI03000045">
    <property type="protein sequence ID" value="EJW03120.1"/>
    <property type="molecule type" value="Genomic_DNA"/>
</dbReference>
<reference evidence="2 3" key="1">
    <citation type="submission" date="2011-08" db="EMBL/GenBank/DDBJ databases">
        <authorList>
            <person name="Liu Z.J."/>
            <person name="Shi F.L."/>
            <person name="Lu J.Q."/>
            <person name="Li M."/>
            <person name="Wang Z.L."/>
        </authorList>
    </citation>
    <scope>NUCLEOTIDE SEQUENCE [LARGE SCALE GENOMIC DNA]</scope>
    <source>
        <strain evidence="2 3">USNM 41457</strain>
    </source>
</reference>
<dbReference type="AlphaFoldDB" id="J9DKK8"/>
<feature type="transmembrane region" description="Helical" evidence="1">
    <location>
        <begin position="94"/>
        <end position="111"/>
    </location>
</feature>
<dbReference type="HOGENOM" id="CLU_2096839_0_0_1"/>
<name>J9DKK8_EDHAE</name>
<protein>
    <submittedName>
        <fullName evidence="2">Uncharacterized protein</fullName>
    </submittedName>
</protein>
<reference evidence="3" key="2">
    <citation type="submission" date="2015-07" db="EMBL/GenBank/DDBJ databases">
        <title>Contrasting host-pathogen interactions and genome evolution in two generalist and specialist microsporidian pathogens of mosquitoes.</title>
        <authorList>
            <consortium name="The Broad Institute Genomics Platform"/>
            <consortium name="The Broad Institute Genome Sequencing Center for Infectious Disease"/>
            <person name="Cuomo C.A."/>
            <person name="Sanscrainte N.D."/>
            <person name="Goldberg J.M."/>
            <person name="Heiman D."/>
            <person name="Young S."/>
            <person name="Zeng Q."/>
            <person name="Becnel J.J."/>
            <person name="Birren B.W."/>
        </authorList>
    </citation>
    <scope>NUCLEOTIDE SEQUENCE [LARGE SCALE GENOMIC DNA]</scope>
    <source>
        <strain evidence="3">USNM 41457</strain>
    </source>
</reference>
<dbReference type="InParanoid" id="J9DKK8"/>
<dbReference type="Proteomes" id="UP000003163">
    <property type="component" value="Unassembled WGS sequence"/>
</dbReference>
<evidence type="ECO:0000256" key="1">
    <source>
        <dbReference type="SAM" id="Phobius"/>
    </source>
</evidence>
<evidence type="ECO:0000313" key="3">
    <source>
        <dbReference type="Proteomes" id="UP000003163"/>
    </source>
</evidence>